<feature type="coiled-coil region" evidence="12">
    <location>
        <begin position="390"/>
        <end position="434"/>
    </location>
</feature>
<dbReference type="GO" id="GO:0005525">
    <property type="term" value="F:GTP binding"/>
    <property type="evidence" value="ECO:0007669"/>
    <property type="project" value="UniProtKB-UniRule"/>
</dbReference>
<feature type="binding site" evidence="10">
    <location>
        <position position="117"/>
    </location>
    <ligand>
        <name>(6S)-5-formyl-5,6,7,8-tetrahydrofolate</name>
        <dbReference type="ChEBI" id="CHEBI:57457"/>
    </ligand>
</feature>
<dbReference type="PROSITE" id="PS51709">
    <property type="entry name" value="G_TRME"/>
    <property type="match status" value="1"/>
</dbReference>
<feature type="binding site" evidence="10">
    <location>
        <begin position="267"/>
        <end position="270"/>
    </location>
    <ligand>
        <name>GTP</name>
        <dbReference type="ChEBI" id="CHEBI:37565"/>
    </ligand>
</feature>
<dbReference type="GO" id="GO:0005829">
    <property type="term" value="C:cytosol"/>
    <property type="evidence" value="ECO:0007669"/>
    <property type="project" value="TreeGrafter"/>
</dbReference>
<dbReference type="EC" id="3.6.-.-" evidence="10"/>
<dbReference type="InterPro" id="IPR018948">
    <property type="entry name" value="GTP-bd_TrmE_N"/>
</dbReference>
<evidence type="ECO:0000256" key="4">
    <source>
        <dbReference type="ARBA" id="ARBA00022723"/>
    </source>
</evidence>
<dbReference type="Pfam" id="PF01926">
    <property type="entry name" value="MMR_HSR1"/>
    <property type="match status" value="1"/>
</dbReference>
<evidence type="ECO:0000259" key="13">
    <source>
        <dbReference type="PROSITE" id="PS51709"/>
    </source>
</evidence>
<organism evidence="14 15">
    <name type="scientific">Candidatus Photodesmus katoptron Akat1</name>
    <dbReference type="NCBI Taxonomy" id="1236703"/>
    <lineage>
        <taxon>Bacteria</taxon>
        <taxon>Pseudomonadati</taxon>
        <taxon>Pseudomonadota</taxon>
        <taxon>Gammaproteobacteria</taxon>
        <taxon>Vibrionales</taxon>
        <taxon>Vibrionaceae</taxon>
        <taxon>Candidatus Photodesmus</taxon>
    </lineage>
</organism>
<dbReference type="HAMAP" id="MF_00379">
    <property type="entry name" value="GTPase_MnmE"/>
    <property type="match status" value="1"/>
</dbReference>
<evidence type="ECO:0000313" key="14">
    <source>
        <dbReference type="EMBL" id="EPE37556.1"/>
    </source>
</evidence>
<comment type="function">
    <text evidence="10">Exhibits a very high intrinsic GTPase hydrolysis rate. Involved in the addition of a carboxymethylaminomethyl (cmnm) group at the wobble position (U34) of certain tRNAs, forming tRNA-cmnm(5)s(2)U34.</text>
</comment>
<evidence type="ECO:0000256" key="7">
    <source>
        <dbReference type="ARBA" id="ARBA00022842"/>
    </source>
</evidence>
<feature type="binding site" evidence="10">
    <location>
        <position position="247"/>
    </location>
    <ligand>
        <name>K(+)</name>
        <dbReference type="ChEBI" id="CHEBI:29103"/>
    </ligand>
</feature>
<dbReference type="CDD" id="cd04164">
    <property type="entry name" value="trmE"/>
    <property type="match status" value="1"/>
</dbReference>
<keyword evidence="8 10" id="KW-0630">Potassium</keyword>
<gene>
    <name evidence="10" type="primary">mnmE</name>
    <name evidence="10" type="synonym">trmE</name>
    <name evidence="14" type="ORF">O1U_0861</name>
</gene>
<dbReference type="InterPro" id="IPR025867">
    <property type="entry name" value="MnmE_helical"/>
</dbReference>
<dbReference type="NCBIfam" id="TIGR00450">
    <property type="entry name" value="mnmE_trmE_thdF"/>
    <property type="match status" value="1"/>
</dbReference>
<feature type="binding site" evidence="10">
    <location>
        <position position="77"/>
    </location>
    <ligand>
        <name>(6S)-5-formyl-5,6,7,8-tetrahydrofolate</name>
        <dbReference type="ChEBI" id="CHEBI:57457"/>
    </ligand>
</feature>
<keyword evidence="9 10" id="KW-0342">GTP-binding</keyword>
<comment type="cofactor">
    <cofactor evidence="10">
        <name>K(+)</name>
        <dbReference type="ChEBI" id="CHEBI:29103"/>
    </cofactor>
    <text evidence="10">Binds 1 potassium ion per subunit.</text>
</comment>
<feature type="binding site" evidence="10">
    <location>
        <position position="244"/>
    </location>
    <ligand>
        <name>K(+)</name>
        <dbReference type="ChEBI" id="CHEBI:29103"/>
    </ligand>
</feature>
<dbReference type="EMBL" id="AMSD01000002">
    <property type="protein sequence ID" value="EPE37556.1"/>
    <property type="molecule type" value="Genomic_DNA"/>
</dbReference>
<name>S3E011_9GAMM</name>
<evidence type="ECO:0000256" key="2">
    <source>
        <dbReference type="ARBA" id="ARBA00022490"/>
    </source>
</evidence>
<dbReference type="InterPro" id="IPR006073">
    <property type="entry name" value="GTP-bd"/>
</dbReference>
<evidence type="ECO:0000256" key="10">
    <source>
        <dbReference type="HAMAP-Rule" id="MF_00379"/>
    </source>
</evidence>
<feature type="binding site" evidence="10">
    <location>
        <position position="227"/>
    </location>
    <ligand>
        <name>Mg(2+)</name>
        <dbReference type="ChEBI" id="CHEBI:18420"/>
    </ligand>
</feature>
<evidence type="ECO:0000256" key="5">
    <source>
        <dbReference type="ARBA" id="ARBA00022741"/>
    </source>
</evidence>
<dbReference type="Gene3D" id="3.40.50.300">
    <property type="entry name" value="P-loop containing nucleotide triphosphate hydrolases"/>
    <property type="match status" value="1"/>
</dbReference>
<keyword evidence="7 10" id="KW-0460">Magnesium</keyword>
<evidence type="ECO:0000256" key="11">
    <source>
        <dbReference type="RuleBase" id="RU003313"/>
    </source>
</evidence>
<dbReference type="SUPFAM" id="SSF116878">
    <property type="entry name" value="TrmE connector domain"/>
    <property type="match status" value="1"/>
</dbReference>
<feature type="binding site" evidence="10">
    <location>
        <position position="242"/>
    </location>
    <ligand>
        <name>K(+)</name>
        <dbReference type="ChEBI" id="CHEBI:29103"/>
    </ligand>
</feature>
<protein>
    <recommendedName>
        <fullName evidence="10">tRNA modification GTPase MnmE</fullName>
        <ecNumber evidence="10">3.6.-.-</ecNumber>
    </recommendedName>
</protein>
<sequence length="452" mass="50439">MIDTIVAQATSRGYSGIGIIRVSGPQALKVAWEITGKMLKPRYATYIPFKKNEMILDQGIAIYFPEPHSFTGEDVLELQGHGSPFVMDMLIQHILHISNIRIAKPGEFSERAFLNNKLDLTQAEAIADLINAQSEEAAKLAFQSFQGEFSRRINMLVNSLINLRIDIEASINFPEDNIDFLNTKKILSDLKIIFKNLKKVKQEANQGIIIREGMKIAIVGLPNSGKSSLLNAFSGKQSAIVTNIAGTTRDILHENIHIDGMPIQLIDTAGFRNTINMIEKIGIKRTFDEIKVADHVLFMIDASNTISTNITEIYPDFLNHLPNNTGITIIRNKIDQTSEGPRICSASLPTVIHLSVKTGQGLDILKKHLKKCMQFSGGNEGRFMARRRHLNALEQAEQHLKIGKAQIEENATEREILAEELRIAQQHLNEITGEFNSDDLLGKIFSSFCIGK</sequence>
<evidence type="ECO:0000256" key="8">
    <source>
        <dbReference type="ARBA" id="ARBA00022958"/>
    </source>
</evidence>
<evidence type="ECO:0000256" key="1">
    <source>
        <dbReference type="ARBA" id="ARBA00011043"/>
    </source>
</evidence>
<dbReference type="InterPro" id="IPR027266">
    <property type="entry name" value="TrmE/GcvT-like"/>
</dbReference>
<dbReference type="GO" id="GO:0030488">
    <property type="term" value="P:tRNA methylation"/>
    <property type="evidence" value="ECO:0007669"/>
    <property type="project" value="TreeGrafter"/>
</dbReference>
<dbReference type="PANTHER" id="PTHR42714:SF2">
    <property type="entry name" value="TRNA MODIFICATION GTPASE GTPBP3, MITOCHONDRIAL"/>
    <property type="match status" value="1"/>
</dbReference>
<dbReference type="GO" id="GO:0003924">
    <property type="term" value="F:GTPase activity"/>
    <property type="evidence" value="ECO:0007669"/>
    <property type="project" value="UniProtKB-UniRule"/>
</dbReference>
<dbReference type="GO" id="GO:0002098">
    <property type="term" value="P:tRNA wobble uridine modification"/>
    <property type="evidence" value="ECO:0007669"/>
    <property type="project" value="TreeGrafter"/>
</dbReference>
<dbReference type="NCBIfam" id="TIGR00231">
    <property type="entry name" value="small_GTP"/>
    <property type="match status" value="1"/>
</dbReference>
<keyword evidence="2 10" id="KW-0963">Cytoplasm</keyword>
<keyword evidence="15" id="KW-1185">Reference proteome</keyword>
<dbReference type="AlphaFoldDB" id="S3E011"/>
<dbReference type="InterPro" id="IPR027417">
    <property type="entry name" value="P-loop_NTPase"/>
</dbReference>
<evidence type="ECO:0000313" key="15">
    <source>
        <dbReference type="Proteomes" id="UP000053688"/>
    </source>
</evidence>
<dbReference type="Gene3D" id="1.20.120.430">
    <property type="entry name" value="tRNA modification GTPase MnmE domain 2"/>
    <property type="match status" value="1"/>
</dbReference>
<keyword evidence="5 10" id="KW-0547">Nucleotide-binding</keyword>
<feature type="binding site" evidence="10">
    <location>
        <position position="452"/>
    </location>
    <ligand>
        <name>(6S)-5-formyl-5,6,7,8-tetrahydrofolate</name>
        <dbReference type="ChEBI" id="CHEBI:57457"/>
    </ligand>
</feature>
<evidence type="ECO:0000256" key="3">
    <source>
        <dbReference type="ARBA" id="ARBA00022694"/>
    </source>
</evidence>
<comment type="caution">
    <text evidence="14">The sequence shown here is derived from an EMBL/GenBank/DDBJ whole genome shotgun (WGS) entry which is preliminary data.</text>
</comment>
<dbReference type="InterPro" id="IPR004520">
    <property type="entry name" value="GTPase_MnmE"/>
</dbReference>
<evidence type="ECO:0000256" key="12">
    <source>
        <dbReference type="SAM" id="Coils"/>
    </source>
</evidence>
<feature type="binding site" evidence="10">
    <location>
        <begin position="223"/>
        <end position="228"/>
    </location>
    <ligand>
        <name>GTP</name>
        <dbReference type="ChEBI" id="CHEBI:37565"/>
    </ligand>
</feature>
<dbReference type="Pfam" id="PF12631">
    <property type="entry name" value="MnmE_helical"/>
    <property type="match status" value="1"/>
</dbReference>
<feature type="binding site" evidence="10">
    <location>
        <begin position="242"/>
        <end position="248"/>
    </location>
    <ligand>
        <name>GTP</name>
        <dbReference type="ChEBI" id="CHEBI:37565"/>
    </ligand>
</feature>
<evidence type="ECO:0000256" key="9">
    <source>
        <dbReference type="ARBA" id="ARBA00023134"/>
    </source>
</evidence>
<feature type="binding site" evidence="10">
    <location>
        <position position="223"/>
    </location>
    <ligand>
        <name>K(+)</name>
        <dbReference type="ChEBI" id="CHEBI:29103"/>
    </ligand>
</feature>
<keyword evidence="4 10" id="KW-0479">Metal-binding</keyword>
<comment type="subcellular location">
    <subcellularLocation>
        <location evidence="10">Cytoplasm</location>
    </subcellularLocation>
</comment>
<dbReference type="PANTHER" id="PTHR42714">
    <property type="entry name" value="TRNA MODIFICATION GTPASE GTPBP3"/>
    <property type="match status" value="1"/>
</dbReference>
<dbReference type="SUPFAM" id="SSF52540">
    <property type="entry name" value="P-loop containing nucleoside triphosphate hydrolases"/>
    <property type="match status" value="1"/>
</dbReference>
<dbReference type="FunFam" id="3.30.1360.120:FF:000001">
    <property type="entry name" value="tRNA modification GTPase MnmE"/>
    <property type="match status" value="1"/>
</dbReference>
<comment type="similarity">
    <text evidence="1 10 11">Belongs to the TRAFAC class TrmE-Era-EngA-EngB-Septin-like GTPase superfamily. TrmE GTPase family.</text>
</comment>
<dbReference type="STRING" id="28176.CF66_6043"/>
<dbReference type="NCBIfam" id="NF003661">
    <property type="entry name" value="PRK05291.1-3"/>
    <property type="match status" value="1"/>
</dbReference>
<dbReference type="eggNOG" id="COG0486">
    <property type="taxonomic scope" value="Bacteria"/>
</dbReference>
<keyword evidence="3 10" id="KW-0819">tRNA processing</keyword>
<dbReference type="PATRIC" id="fig|1236703.3.peg.897"/>
<comment type="subunit">
    <text evidence="10">Homodimer. Heterotetramer of two MnmE and two MnmG subunits.</text>
</comment>
<dbReference type="InterPro" id="IPR031168">
    <property type="entry name" value="G_TrmE"/>
</dbReference>
<reference evidence="14 15" key="1">
    <citation type="journal article" date="2014" name="Environ. Microbiol.">
        <title>Genomic signatures of obligate host dependence in the luminous bacterial symbiont of a vertebrate.</title>
        <authorList>
            <person name="Hendry T.A."/>
            <person name="de Wet J.R."/>
            <person name="Dunlap P.V."/>
        </authorList>
    </citation>
    <scope>NUCLEOTIDE SEQUENCE [LARGE SCALE GENOMIC DNA]</scope>
    <source>
        <strain evidence="14 15">Akat1</strain>
    </source>
</reference>
<dbReference type="Gene3D" id="3.30.1360.120">
    <property type="entry name" value="Probable tRNA modification gtpase trme, domain 1"/>
    <property type="match status" value="1"/>
</dbReference>
<dbReference type="InterPro" id="IPR005225">
    <property type="entry name" value="Small_GTP-bd"/>
</dbReference>
<keyword evidence="6 10" id="KW-0378">Hydrolase</keyword>
<keyword evidence="12" id="KW-0175">Coiled coil</keyword>
<comment type="caution">
    <text evidence="10">Lacks conserved residue(s) required for the propagation of feature annotation.</text>
</comment>
<dbReference type="GO" id="GO:0046872">
    <property type="term" value="F:metal ion binding"/>
    <property type="evidence" value="ECO:0007669"/>
    <property type="project" value="UniProtKB-KW"/>
</dbReference>
<dbReference type="Proteomes" id="UP000053688">
    <property type="component" value="Unassembled WGS sequence"/>
</dbReference>
<dbReference type="Pfam" id="PF10396">
    <property type="entry name" value="TrmE_N"/>
    <property type="match status" value="1"/>
</dbReference>
<accession>S3E011</accession>
<feature type="domain" description="TrmE-type G" evidence="13">
    <location>
        <begin position="213"/>
        <end position="374"/>
    </location>
</feature>
<evidence type="ECO:0000256" key="6">
    <source>
        <dbReference type="ARBA" id="ARBA00022801"/>
    </source>
</evidence>
<feature type="binding site" evidence="10">
    <location>
        <position position="21"/>
    </location>
    <ligand>
        <name>(6S)-5-formyl-5,6,7,8-tetrahydrofolate</name>
        <dbReference type="ChEBI" id="CHEBI:57457"/>
    </ligand>
</feature>
<proteinExistence type="inferred from homology"/>
<dbReference type="CDD" id="cd14858">
    <property type="entry name" value="TrmE_N"/>
    <property type="match status" value="1"/>
</dbReference>
<dbReference type="InterPro" id="IPR027368">
    <property type="entry name" value="MnmE_dom2"/>
</dbReference>
<feature type="binding site" evidence="10">
    <location>
        <position position="248"/>
    </location>
    <ligand>
        <name>Mg(2+)</name>
        <dbReference type="ChEBI" id="CHEBI:18420"/>
    </ligand>
</feature>